<dbReference type="InterPro" id="IPR032676">
    <property type="entry name" value="YkuD_2"/>
</dbReference>
<dbReference type="PANTHER" id="PTHR38477">
    <property type="entry name" value="HYPOTHETICAL EXPORTED PROTEIN"/>
    <property type="match status" value="1"/>
</dbReference>
<keyword evidence="3" id="KW-1185">Reference proteome</keyword>
<reference evidence="2" key="1">
    <citation type="submission" date="2022-08" db="EMBL/GenBank/DDBJ databases">
        <title>Draft genome sequencing of Roseisolibacter agri AW1220.</title>
        <authorList>
            <person name="Tobiishi Y."/>
            <person name="Tonouchi A."/>
        </authorList>
    </citation>
    <scope>NUCLEOTIDE SEQUENCE</scope>
    <source>
        <strain evidence="2">AW1220</strain>
    </source>
</reference>
<accession>A0AA37QHG3</accession>
<dbReference type="AlphaFoldDB" id="A0AA37QHG3"/>
<gene>
    <name evidence="2" type="ORF">rosag_34260</name>
</gene>
<evidence type="ECO:0000313" key="3">
    <source>
        <dbReference type="Proteomes" id="UP001161325"/>
    </source>
</evidence>
<evidence type="ECO:0000313" key="2">
    <source>
        <dbReference type="EMBL" id="GLC26913.1"/>
    </source>
</evidence>
<organism evidence="2 3">
    <name type="scientific">Roseisolibacter agri</name>
    <dbReference type="NCBI Taxonomy" id="2014610"/>
    <lineage>
        <taxon>Bacteria</taxon>
        <taxon>Pseudomonadati</taxon>
        <taxon>Gemmatimonadota</taxon>
        <taxon>Gemmatimonadia</taxon>
        <taxon>Gemmatimonadales</taxon>
        <taxon>Gemmatimonadaceae</taxon>
        <taxon>Roseisolibacter</taxon>
    </lineage>
</organism>
<feature type="chain" id="PRO_5041379132" description="L,D-transpeptidase catalytic domain" evidence="1">
    <location>
        <begin position="30"/>
        <end position="280"/>
    </location>
</feature>
<dbReference type="Proteomes" id="UP001161325">
    <property type="component" value="Unassembled WGS sequence"/>
</dbReference>
<feature type="signal peptide" evidence="1">
    <location>
        <begin position="1"/>
        <end position="29"/>
    </location>
</feature>
<dbReference type="PANTHER" id="PTHR38477:SF1">
    <property type="entry name" value="MUREIN L,D-TRANSPEPTIDASE CATALYTIC DOMAIN FAMILY PROTEIN"/>
    <property type="match status" value="1"/>
</dbReference>
<comment type="caution">
    <text evidence="2">The sequence shown here is derived from an EMBL/GenBank/DDBJ whole genome shotgun (WGS) entry which is preliminary data.</text>
</comment>
<evidence type="ECO:0000256" key="1">
    <source>
        <dbReference type="SAM" id="SignalP"/>
    </source>
</evidence>
<keyword evidence="1" id="KW-0732">Signal</keyword>
<proteinExistence type="predicted"/>
<dbReference type="RefSeq" id="WP_284351363.1">
    <property type="nucleotide sequence ID" value="NZ_BRXS01000005.1"/>
</dbReference>
<protein>
    <recommendedName>
        <fullName evidence="4">L,D-transpeptidase catalytic domain</fullName>
    </recommendedName>
</protein>
<dbReference type="Pfam" id="PF13645">
    <property type="entry name" value="YkuD_2"/>
    <property type="match status" value="1"/>
</dbReference>
<evidence type="ECO:0008006" key="4">
    <source>
        <dbReference type="Google" id="ProtNLM"/>
    </source>
</evidence>
<dbReference type="EMBL" id="BRXS01000005">
    <property type="protein sequence ID" value="GLC26913.1"/>
    <property type="molecule type" value="Genomic_DNA"/>
</dbReference>
<sequence length="280" mass="29278">MTRGKQLQHALTAITAALLVGAYVAPGNAEPGPVMAATTALVRGDSVVPSVMTAVRAARTRDAATEAALAALASEVRRTSHPRALEDAFRGYFAYRAAHPEATENPYLYFVDYGLPSSTPRGYVFDMQRLAVVDGPFTVAHGRGSAASADGVPQRFSNRTGSAATSLGLFVAQELYAFRGKSAGQAYRSVGLRLKGVSGDWNDNARARGVVAHGAPYVTAAKAGRSEGCPAVEPGRAERLLPKLANGGMVFLFAPNEEWMARDPWLAAAAAAVGEAIGTT</sequence>
<name>A0AA37QHG3_9BACT</name>